<comment type="caution">
    <text evidence="9">The sequence shown here is derived from an EMBL/GenBank/DDBJ whole genome shotgun (WGS) entry which is preliminary data.</text>
</comment>
<comment type="function">
    <text evidence="1">Possible endonuclease which induces a single-strand cut and initiates DNA replication.</text>
</comment>
<keyword evidence="3" id="KW-0235">DNA replication</keyword>
<evidence type="ECO:0000256" key="2">
    <source>
        <dbReference type="ARBA" id="ARBA00009260"/>
    </source>
</evidence>
<reference evidence="10" key="1">
    <citation type="submission" date="2017-11" db="EMBL/GenBank/DDBJ databases">
        <title>The draft genome sequence of Chromatocurvus sp. F02.</title>
        <authorList>
            <person name="Du Z.-J."/>
            <person name="Chang Y.-Q."/>
        </authorList>
    </citation>
    <scope>NUCLEOTIDE SEQUENCE [LARGE SCALE GENOMIC DNA]</scope>
    <source>
        <strain evidence="10">F02</strain>
    </source>
</reference>
<organism evidence="9 10">
    <name type="scientific">Kineobactrum sediminis</name>
    <dbReference type="NCBI Taxonomy" id="1905677"/>
    <lineage>
        <taxon>Bacteria</taxon>
        <taxon>Pseudomonadati</taxon>
        <taxon>Pseudomonadota</taxon>
        <taxon>Gammaproteobacteria</taxon>
        <taxon>Cellvibrionales</taxon>
        <taxon>Halieaceae</taxon>
        <taxon>Kineobactrum</taxon>
    </lineage>
</organism>
<protein>
    <submittedName>
        <fullName evidence="9">Replication endonuclease</fullName>
    </submittedName>
</protein>
<dbReference type="GO" id="GO:0016787">
    <property type="term" value="F:hydrolase activity"/>
    <property type="evidence" value="ECO:0007669"/>
    <property type="project" value="UniProtKB-KW"/>
</dbReference>
<evidence type="ECO:0000256" key="7">
    <source>
        <dbReference type="SAM" id="MobiDB-lite"/>
    </source>
</evidence>
<dbReference type="RefSeq" id="WP_101522273.1">
    <property type="nucleotide sequence ID" value="NZ_PKLZ01000011.1"/>
</dbReference>
<sequence>MLRVNNPGLSVPPDWGSVGPAGAPVWHETGTSPPRFAPNDKLRSLGTAQCHTFRNRLFQRHSDLAWALSRDYLRIAKERDYVAANRRLLDLDARLSVRDLKLTADHTDLKAFASHQSQRCYRYACKLPAEAAHQRAAKLAKSYRLEPPSIKQGIEPSLARLCDQDWWLRQVKRLQKCTVEGVRRDLGEVRQGRSCYASTEADYQRQMQKAATRDYLSKTTLRNGDGDELNLLEVYEHSIANPAVRRAELMTRIKGFELLAEDLGDDAEFYTISAPGYMHAYRKSGQRNPNFQGHTPADIQNYLNATWRLIRSALHRRGIQPYGFRVVEPHHDGTPHWHLLLFMPPEHVTTCRKIMRHYALLDKPEERGARKHRFKAVPIDRDKGSAAGYIAKYVAKNIDGAHLETDLYGSDAITAARKIEAWASNWGIRQFQQIGGPSVTVWRELRRIDHCEDPEIESARRHADAGDWAAFCLVMRGGEAGAAACRIRIAREPAKSEADRYGAPQKPKIIGVRRGSVCLVTRLQRWVRVPTLSPTHVNTTQAGRVSWPQANLPSRTCVNNCTGQSMEPGITTEQGAHHGITPNRAEG</sequence>
<evidence type="ECO:0000256" key="6">
    <source>
        <dbReference type="ARBA" id="ARBA00022801"/>
    </source>
</evidence>
<evidence type="ECO:0000256" key="3">
    <source>
        <dbReference type="ARBA" id="ARBA00022705"/>
    </source>
</evidence>
<evidence type="ECO:0000256" key="4">
    <source>
        <dbReference type="ARBA" id="ARBA00022722"/>
    </source>
</evidence>
<dbReference type="AlphaFoldDB" id="A0A2N5Y031"/>
<dbReference type="InterPro" id="IPR008766">
    <property type="entry name" value="Replication_gene_A-like"/>
</dbReference>
<proteinExistence type="inferred from homology"/>
<keyword evidence="5 9" id="KW-0255">Endonuclease</keyword>
<evidence type="ECO:0000256" key="5">
    <source>
        <dbReference type="ARBA" id="ARBA00022759"/>
    </source>
</evidence>
<name>A0A2N5Y031_9GAMM</name>
<dbReference type="GO" id="GO:0004519">
    <property type="term" value="F:endonuclease activity"/>
    <property type="evidence" value="ECO:0007669"/>
    <property type="project" value="UniProtKB-KW"/>
</dbReference>
<dbReference type="EMBL" id="PKLZ01000011">
    <property type="protein sequence ID" value="PLW81709.1"/>
    <property type="molecule type" value="Genomic_DNA"/>
</dbReference>
<keyword evidence="6" id="KW-0378">Hydrolase</keyword>
<evidence type="ECO:0000313" key="9">
    <source>
        <dbReference type="EMBL" id="PLW81709.1"/>
    </source>
</evidence>
<dbReference type="GO" id="GO:0006260">
    <property type="term" value="P:DNA replication"/>
    <property type="evidence" value="ECO:0007669"/>
    <property type="project" value="UniProtKB-KW"/>
</dbReference>
<evidence type="ECO:0000256" key="1">
    <source>
        <dbReference type="ARBA" id="ARBA00003293"/>
    </source>
</evidence>
<keyword evidence="4" id="KW-0540">Nuclease</keyword>
<accession>A0A2N5Y031</accession>
<evidence type="ECO:0000313" key="10">
    <source>
        <dbReference type="Proteomes" id="UP000234845"/>
    </source>
</evidence>
<gene>
    <name evidence="9" type="ORF">CWI75_14720</name>
</gene>
<evidence type="ECO:0000259" key="8">
    <source>
        <dbReference type="Pfam" id="PF05840"/>
    </source>
</evidence>
<dbReference type="Pfam" id="PF05840">
    <property type="entry name" value="Phage_GPA"/>
    <property type="match status" value="1"/>
</dbReference>
<feature type="domain" description="Replication gene A protein-like" evidence="8">
    <location>
        <begin position="131"/>
        <end position="400"/>
    </location>
</feature>
<dbReference type="Proteomes" id="UP000234845">
    <property type="component" value="Unassembled WGS sequence"/>
</dbReference>
<feature type="region of interest" description="Disordered" evidence="7">
    <location>
        <begin position="1"/>
        <end position="31"/>
    </location>
</feature>
<comment type="similarity">
    <text evidence="2">Belongs to the phage GPA family.</text>
</comment>
<keyword evidence="10" id="KW-1185">Reference proteome</keyword>